<keyword evidence="6 8" id="KW-0472">Membrane</keyword>
<dbReference type="SUPFAM" id="SSF103473">
    <property type="entry name" value="MFS general substrate transporter"/>
    <property type="match status" value="1"/>
</dbReference>
<comment type="subcellular location">
    <subcellularLocation>
        <location evidence="1">Cell membrane</location>
        <topology evidence="1">Multi-pass membrane protein</topology>
    </subcellularLocation>
</comment>
<feature type="transmembrane region" description="Helical" evidence="8">
    <location>
        <begin position="79"/>
        <end position="104"/>
    </location>
</feature>
<feature type="transmembrane region" description="Helical" evidence="8">
    <location>
        <begin position="239"/>
        <end position="266"/>
    </location>
</feature>
<feature type="transmembrane region" description="Helical" evidence="8">
    <location>
        <begin position="403"/>
        <end position="427"/>
    </location>
</feature>
<dbReference type="PRINTS" id="PR00171">
    <property type="entry name" value="SUGRTRNSPORT"/>
</dbReference>
<feature type="transmembrane region" description="Helical" evidence="8">
    <location>
        <begin position="166"/>
        <end position="187"/>
    </location>
</feature>
<keyword evidence="4 8" id="KW-0812">Transmembrane</keyword>
<feature type="domain" description="Major facilitator superfamily (MFS) profile" evidence="9">
    <location>
        <begin position="14"/>
        <end position="431"/>
    </location>
</feature>
<evidence type="ECO:0000256" key="6">
    <source>
        <dbReference type="ARBA" id="ARBA00023136"/>
    </source>
</evidence>
<evidence type="ECO:0000256" key="8">
    <source>
        <dbReference type="SAM" id="Phobius"/>
    </source>
</evidence>
<organism evidence="10 11">
    <name type="scientific">Corynebacterium uropygiale</name>
    <dbReference type="NCBI Taxonomy" id="1775911"/>
    <lineage>
        <taxon>Bacteria</taxon>
        <taxon>Bacillati</taxon>
        <taxon>Actinomycetota</taxon>
        <taxon>Actinomycetes</taxon>
        <taxon>Mycobacteriales</taxon>
        <taxon>Corynebacteriaceae</taxon>
        <taxon>Corynebacterium</taxon>
    </lineage>
</organism>
<sequence>MTLASSHRRYVRTVASIAALGGLLFGYDTGVMSGALLYITPEFHMTPTQEGRVTAMLLVGAALGAVTGGRVAGALGRRLTLILAAAVFILGSLWCAFSGSVLMLTCARTFLGVAVGAVSIVAPMYIAEMVPAGVRGRLVSLNSLMIVVGQLLAYFVNSVLASSGNWHLMLGMAAVPGLLLGVGMIFLPDTPYWYAQRDRTEEAERVAARSGTSLKDFLDDAEPSSGPRRAEWAALKERWLLIAVLIAVGLGITQQVSGVNAVIYFAPTMMNQVGISTENSVYTSIVIGLVSVVACWVGLRIVDKVGRRRLLSIGLTGNIVSLVLVAITFRIAEGNSSLAYLCLALMALFVAFQQAAVSLSTWLLISEIVPVQVRSLGMGVAGLMLWVANWFVAQFFLPMVDLFSATGAFAVFAVLGALSLLFVRVFVPETTGRSLEEVSEGLRARFARPAASAS</sequence>
<keyword evidence="5 8" id="KW-1133">Transmembrane helix</keyword>
<dbReference type="Pfam" id="PF00083">
    <property type="entry name" value="Sugar_tr"/>
    <property type="match status" value="1"/>
</dbReference>
<name>A0A9X1TYL1_9CORY</name>
<evidence type="ECO:0000256" key="1">
    <source>
        <dbReference type="ARBA" id="ARBA00004651"/>
    </source>
</evidence>
<dbReference type="InterPro" id="IPR005828">
    <property type="entry name" value="MFS_sugar_transport-like"/>
</dbReference>
<evidence type="ECO:0000313" key="11">
    <source>
        <dbReference type="Proteomes" id="UP001139336"/>
    </source>
</evidence>
<proteinExistence type="inferred from homology"/>
<feature type="transmembrane region" description="Helical" evidence="8">
    <location>
        <begin position="338"/>
        <end position="364"/>
    </location>
</feature>
<feature type="transmembrane region" description="Helical" evidence="8">
    <location>
        <begin position="139"/>
        <end position="160"/>
    </location>
</feature>
<comment type="caution">
    <text evidence="10">The sequence shown here is derived from an EMBL/GenBank/DDBJ whole genome shotgun (WGS) entry which is preliminary data.</text>
</comment>
<evidence type="ECO:0000256" key="3">
    <source>
        <dbReference type="ARBA" id="ARBA00022448"/>
    </source>
</evidence>
<dbReference type="GO" id="GO:0005886">
    <property type="term" value="C:plasma membrane"/>
    <property type="evidence" value="ECO:0007669"/>
    <property type="project" value="UniProtKB-SubCell"/>
</dbReference>
<feature type="transmembrane region" description="Helical" evidence="8">
    <location>
        <begin position="311"/>
        <end position="332"/>
    </location>
</feature>
<dbReference type="PROSITE" id="PS00216">
    <property type="entry name" value="SUGAR_TRANSPORT_1"/>
    <property type="match status" value="1"/>
</dbReference>
<dbReference type="InterPro" id="IPR003663">
    <property type="entry name" value="Sugar/inositol_transpt"/>
</dbReference>
<evidence type="ECO:0000256" key="4">
    <source>
        <dbReference type="ARBA" id="ARBA00022692"/>
    </source>
</evidence>
<feature type="transmembrane region" description="Helical" evidence="8">
    <location>
        <begin position="376"/>
        <end position="397"/>
    </location>
</feature>
<keyword evidence="11" id="KW-1185">Reference proteome</keyword>
<dbReference type="Gene3D" id="1.20.1250.20">
    <property type="entry name" value="MFS general substrate transporter like domains"/>
    <property type="match status" value="1"/>
</dbReference>
<dbReference type="InterPro" id="IPR050814">
    <property type="entry name" value="Myo-inositol_Transporter"/>
</dbReference>
<dbReference type="InterPro" id="IPR036259">
    <property type="entry name" value="MFS_trans_sf"/>
</dbReference>
<feature type="transmembrane region" description="Helical" evidence="8">
    <location>
        <begin position="53"/>
        <end position="72"/>
    </location>
</feature>
<dbReference type="InterPro" id="IPR005829">
    <property type="entry name" value="Sugar_transporter_CS"/>
</dbReference>
<dbReference type="PROSITE" id="PS50850">
    <property type="entry name" value="MFS"/>
    <property type="match status" value="1"/>
</dbReference>
<evidence type="ECO:0000256" key="7">
    <source>
        <dbReference type="RuleBase" id="RU003346"/>
    </source>
</evidence>
<dbReference type="PANTHER" id="PTHR48020:SF12">
    <property type="entry name" value="PROTON MYO-INOSITOL COTRANSPORTER"/>
    <property type="match status" value="1"/>
</dbReference>
<dbReference type="NCBIfam" id="TIGR00879">
    <property type="entry name" value="SP"/>
    <property type="match status" value="1"/>
</dbReference>
<feature type="transmembrane region" description="Helical" evidence="8">
    <location>
        <begin position="110"/>
        <end position="127"/>
    </location>
</feature>
<dbReference type="GO" id="GO:0022857">
    <property type="term" value="F:transmembrane transporter activity"/>
    <property type="evidence" value="ECO:0007669"/>
    <property type="project" value="InterPro"/>
</dbReference>
<evidence type="ECO:0000259" key="9">
    <source>
        <dbReference type="PROSITE" id="PS50850"/>
    </source>
</evidence>
<keyword evidence="3 7" id="KW-0813">Transport</keyword>
<evidence type="ECO:0000256" key="2">
    <source>
        <dbReference type="ARBA" id="ARBA00010992"/>
    </source>
</evidence>
<protein>
    <submittedName>
        <fullName evidence="10">Sugar porter family MFS transporter</fullName>
    </submittedName>
</protein>
<evidence type="ECO:0000313" key="10">
    <source>
        <dbReference type="EMBL" id="MCF4007415.1"/>
    </source>
</evidence>
<comment type="similarity">
    <text evidence="2 7">Belongs to the major facilitator superfamily. Sugar transporter (TC 2.A.1.1) family.</text>
</comment>
<dbReference type="PROSITE" id="PS00217">
    <property type="entry name" value="SUGAR_TRANSPORT_2"/>
    <property type="match status" value="1"/>
</dbReference>
<gene>
    <name evidence="10" type="ORF">L1O03_09570</name>
</gene>
<dbReference type="AlphaFoldDB" id="A0A9X1TYL1"/>
<accession>A0A9X1TYL1</accession>
<reference evidence="10" key="1">
    <citation type="submission" date="2022-01" db="EMBL/GenBank/DDBJ databases">
        <title>Corynebacterium sp. nov isolated from isolated from the feces of the greater white-fronted geese (Anser albifrons) at Poyang Lake, PR China.</title>
        <authorList>
            <person name="Liu Q."/>
        </authorList>
    </citation>
    <scope>NUCLEOTIDE SEQUENCE</scope>
    <source>
        <strain evidence="10">JCM 32435</strain>
    </source>
</reference>
<dbReference type="Proteomes" id="UP001139336">
    <property type="component" value="Unassembled WGS sequence"/>
</dbReference>
<dbReference type="InterPro" id="IPR020846">
    <property type="entry name" value="MFS_dom"/>
</dbReference>
<evidence type="ECO:0000256" key="5">
    <source>
        <dbReference type="ARBA" id="ARBA00022989"/>
    </source>
</evidence>
<feature type="transmembrane region" description="Helical" evidence="8">
    <location>
        <begin position="281"/>
        <end position="299"/>
    </location>
</feature>
<dbReference type="RefSeq" id="WP_236119563.1">
    <property type="nucleotide sequence ID" value="NZ_JAKGSI010000005.1"/>
</dbReference>
<dbReference type="PANTHER" id="PTHR48020">
    <property type="entry name" value="PROTON MYO-INOSITOL COTRANSPORTER"/>
    <property type="match status" value="1"/>
</dbReference>
<dbReference type="EMBL" id="JAKGSI010000005">
    <property type="protein sequence ID" value="MCF4007415.1"/>
    <property type="molecule type" value="Genomic_DNA"/>
</dbReference>